<keyword evidence="1" id="KW-0472">Membrane</keyword>
<comment type="caution">
    <text evidence="2">The sequence shown here is derived from an EMBL/GenBank/DDBJ whole genome shotgun (WGS) entry which is preliminary data.</text>
</comment>
<dbReference type="EMBL" id="NPDT01000014">
    <property type="protein sequence ID" value="PJZ64093.1"/>
    <property type="molecule type" value="Genomic_DNA"/>
</dbReference>
<evidence type="ECO:0000313" key="2">
    <source>
        <dbReference type="EMBL" id="PJZ64093.1"/>
    </source>
</evidence>
<keyword evidence="1" id="KW-1133">Transmembrane helix</keyword>
<organism evidence="2 3">
    <name type="scientific">Leptospira wolffii</name>
    <dbReference type="NCBI Taxonomy" id="409998"/>
    <lineage>
        <taxon>Bacteria</taxon>
        <taxon>Pseudomonadati</taxon>
        <taxon>Spirochaetota</taxon>
        <taxon>Spirochaetia</taxon>
        <taxon>Leptospirales</taxon>
        <taxon>Leptospiraceae</taxon>
        <taxon>Leptospira</taxon>
    </lineage>
</organism>
<evidence type="ECO:0000313" key="3">
    <source>
        <dbReference type="Proteomes" id="UP000231912"/>
    </source>
</evidence>
<dbReference type="Proteomes" id="UP000231912">
    <property type="component" value="Unassembled WGS sequence"/>
</dbReference>
<feature type="transmembrane region" description="Helical" evidence="1">
    <location>
        <begin position="183"/>
        <end position="209"/>
    </location>
</feature>
<name>A0A2M9Z6M8_9LEPT</name>
<proteinExistence type="predicted"/>
<protein>
    <submittedName>
        <fullName evidence="2">Uncharacterized protein</fullName>
    </submittedName>
</protein>
<dbReference type="AlphaFoldDB" id="A0A2M9Z6M8"/>
<sequence>MNSSDIVGILGIGISIFGILLSIYLARRKKEEFVLICNDPIAIFTDLVEKKEDFTISYKSRPIQEGVYIVRFTLFNRSQRDFGSESIHLPLTIKFSDKILCIESKILLSPTNSVFNITHSDSRLTINWDLFRKKEIVSFEVMLQTSRVAVDSKEIIDKNSLLFRITELDEIQIYTDEYLTEGYFTLFPGIGFSVWTAILGLFLIFFYWLAQIDMIRSDTIYYKVMNKDKSISSVSIWRKHSDVYKFSYEDGTTTYDKLENYFEDRVVTGLEFRKNEGIIFWFTPLILSLAFATFAMTGLGFVVKTIRKRKFKKIGLIPKTFA</sequence>
<gene>
    <name evidence="2" type="ORF">CH371_19925</name>
</gene>
<accession>A0A2M9Z6M8</accession>
<reference evidence="2 3" key="1">
    <citation type="submission" date="2017-07" db="EMBL/GenBank/DDBJ databases">
        <title>Leptospira spp. isolated from tropical soils.</title>
        <authorList>
            <person name="Thibeaux R."/>
            <person name="Iraola G."/>
            <person name="Ferres I."/>
            <person name="Bierque E."/>
            <person name="Girault D."/>
            <person name="Soupe-Gilbert M.-E."/>
            <person name="Picardeau M."/>
            <person name="Goarant C."/>
        </authorList>
    </citation>
    <scope>NUCLEOTIDE SEQUENCE [LARGE SCALE GENOMIC DNA]</scope>
    <source>
        <strain evidence="2 3">FH2-C-A2</strain>
    </source>
</reference>
<keyword evidence="1" id="KW-0812">Transmembrane</keyword>
<dbReference type="RefSeq" id="WP_100760426.1">
    <property type="nucleotide sequence ID" value="NZ_NPDT01000014.1"/>
</dbReference>
<evidence type="ECO:0000256" key="1">
    <source>
        <dbReference type="SAM" id="Phobius"/>
    </source>
</evidence>
<feature type="transmembrane region" description="Helical" evidence="1">
    <location>
        <begin position="278"/>
        <end position="303"/>
    </location>
</feature>
<feature type="transmembrane region" description="Helical" evidence="1">
    <location>
        <begin position="6"/>
        <end position="26"/>
    </location>
</feature>